<dbReference type="PANTHER" id="PTHR30570">
    <property type="entry name" value="PERIPLASMIC PHOSPHATE BINDING COMPONENT OF PHOSPHATE ABC TRANSPORTER"/>
    <property type="match status" value="1"/>
</dbReference>
<sequence length="282" mass="30278">MKRKSLKMICSVLVLGLISTSLAACASKKDGENSKSTGNIKIAISGSTSVGPLMEKLAENYENKNEGITIEINQIGSSAGIKDTINGVSEIGMASRELKDEEKKEVKGTVIAYDGIAIILNKNNRVKDLNIDQIKGIYTGAITNWKQIEGGKDSPIVVVSREEGSGTRDAFQEIIGYESKDLVKDAMISNGNGGVKETVVGNENAIGFVSFEYLDDSVNVVTVEGTEASAEAVKAGKYKISRPFNIVTKDGNLTTDGQKFIDFILSTEGQQIVEDNKLITIE</sequence>
<evidence type="ECO:0000259" key="11">
    <source>
        <dbReference type="Pfam" id="PF12849"/>
    </source>
</evidence>
<dbReference type="Proteomes" id="UP000264883">
    <property type="component" value="Chromosome"/>
</dbReference>
<dbReference type="InterPro" id="IPR011862">
    <property type="entry name" value="Phos-bd"/>
</dbReference>
<keyword evidence="7 10" id="KW-0732">Signal</keyword>
<keyword evidence="10" id="KW-1003">Cell membrane</keyword>
<keyword evidence="9 10" id="KW-0449">Lipoprotein</keyword>
<feature type="chain" id="PRO_5039761495" description="Phosphate-binding protein" evidence="10">
    <location>
        <begin position="24"/>
        <end position="282"/>
    </location>
</feature>
<dbReference type="GO" id="GO:0005886">
    <property type="term" value="C:plasma membrane"/>
    <property type="evidence" value="ECO:0007669"/>
    <property type="project" value="UniProtKB-SubCell"/>
</dbReference>
<evidence type="ECO:0000256" key="5">
    <source>
        <dbReference type="ARBA" id="ARBA00022448"/>
    </source>
</evidence>
<organism evidence="12 13">
    <name type="scientific">Clostridium isatidis</name>
    <dbReference type="NCBI Taxonomy" id="182773"/>
    <lineage>
        <taxon>Bacteria</taxon>
        <taxon>Bacillati</taxon>
        <taxon>Bacillota</taxon>
        <taxon>Clostridia</taxon>
        <taxon>Eubacteriales</taxon>
        <taxon>Clostridiaceae</taxon>
        <taxon>Clostridium</taxon>
    </lineage>
</organism>
<dbReference type="GO" id="GO:0042301">
    <property type="term" value="F:phosphate ion binding"/>
    <property type="evidence" value="ECO:0007669"/>
    <property type="project" value="UniProtKB-UniRule"/>
</dbReference>
<dbReference type="RefSeq" id="WP_119865128.1">
    <property type="nucleotide sequence ID" value="NZ_CP016786.1"/>
</dbReference>
<dbReference type="NCBIfam" id="TIGR02136">
    <property type="entry name" value="ptsS_2"/>
    <property type="match status" value="1"/>
</dbReference>
<keyword evidence="13" id="KW-1185">Reference proteome</keyword>
<evidence type="ECO:0000256" key="7">
    <source>
        <dbReference type="ARBA" id="ARBA00022729"/>
    </source>
</evidence>
<evidence type="ECO:0000256" key="10">
    <source>
        <dbReference type="RuleBase" id="RU367119"/>
    </source>
</evidence>
<evidence type="ECO:0000313" key="13">
    <source>
        <dbReference type="Proteomes" id="UP000264883"/>
    </source>
</evidence>
<dbReference type="InterPro" id="IPR024370">
    <property type="entry name" value="PBP_domain"/>
</dbReference>
<dbReference type="CDD" id="cd13653">
    <property type="entry name" value="PBP2_phosphate_like_1"/>
    <property type="match status" value="1"/>
</dbReference>
<feature type="signal peptide" evidence="10">
    <location>
        <begin position="1"/>
        <end position="23"/>
    </location>
</feature>
<keyword evidence="5 10" id="KW-0813">Transport</keyword>
<reference evidence="12 13" key="1">
    <citation type="submission" date="2016-08" db="EMBL/GenBank/DDBJ databases">
        <title>Complete Genome Sequence Of The Indigo Reducing Clostridium isatidis DSM15098.</title>
        <authorList>
            <person name="Little G.T."/>
            <person name="Minton N.P."/>
        </authorList>
    </citation>
    <scope>NUCLEOTIDE SEQUENCE [LARGE SCALE GENOMIC DNA]</scope>
    <source>
        <strain evidence="12 13">DSM 15098</strain>
    </source>
</reference>
<evidence type="ECO:0000256" key="4">
    <source>
        <dbReference type="ARBA" id="ARBA00011529"/>
    </source>
</evidence>
<keyword evidence="6 10" id="KW-0592">Phosphate transport</keyword>
<dbReference type="Gene3D" id="3.40.190.10">
    <property type="entry name" value="Periplasmic binding protein-like II"/>
    <property type="match status" value="2"/>
</dbReference>
<dbReference type="InterPro" id="IPR050811">
    <property type="entry name" value="Phosphate_ABC_transporter"/>
</dbReference>
<feature type="domain" description="PBP" evidence="11">
    <location>
        <begin position="39"/>
        <end position="268"/>
    </location>
</feature>
<dbReference type="PANTHER" id="PTHR30570:SF1">
    <property type="entry name" value="PHOSPHATE-BINDING PROTEIN PSTS"/>
    <property type="match status" value="1"/>
</dbReference>
<comment type="subcellular location">
    <subcellularLocation>
        <location evidence="2 10">Cell membrane</location>
        <topology evidence="2 10">Lipid-anchor</topology>
    </subcellularLocation>
</comment>
<dbReference type="Pfam" id="PF12849">
    <property type="entry name" value="PBP_like_2"/>
    <property type="match status" value="1"/>
</dbReference>
<evidence type="ECO:0000256" key="6">
    <source>
        <dbReference type="ARBA" id="ARBA00022592"/>
    </source>
</evidence>
<evidence type="ECO:0000256" key="2">
    <source>
        <dbReference type="ARBA" id="ARBA00004193"/>
    </source>
</evidence>
<dbReference type="OrthoDB" id="9790048at2"/>
<dbReference type="EMBL" id="CP016786">
    <property type="protein sequence ID" value="ASW42988.1"/>
    <property type="molecule type" value="Genomic_DNA"/>
</dbReference>
<keyword evidence="10" id="KW-0472">Membrane</keyword>
<dbReference type="GO" id="GO:0006817">
    <property type="term" value="P:phosphate ion transport"/>
    <property type="evidence" value="ECO:0007669"/>
    <property type="project" value="UniProtKB-UniRule"/>
</dbReference>
<gene>
    <name evidence="12" type="ORF">BEN51_05725</name>
</gene>
<accession>A0A343JBT0</accession>
<protein>
    <recommendedName>
        <fullName evidence="10">Phosphate-binding protein</fullName>
    </recommendedName>
</protein>
<evidence type="ECO:0000256" key="3">
    <source>
        <dbReference type="ARBA" id="ARBA00008725"/>
    </source>
</evidence>
<comment type="function">
    <text evidence="1">Part of the ABC transporter complex PstSACB involved in phosphate import.</text>
</comment>
<comment type="similarity">
    <text evidence="3 10">Belongs to the PstS family.</text>
</comment>
<comment type="subunit">
    <text evidence="4 10">The complex is composed of two ATP-binding proteins (PstB), two transmembrane proteins (PstC and PstA) and a solute-binding protein (PstS).</text>
</comment>
<evidence type="ECO:0000256" key="8">
    <source>
        <dbReference type="ARBA" id="ARBA00023139"/>
    </source>
</evidence>
<dbReference type="PROSITE" id="PS51257">
    <property type="entry name" value="PROKAR_LIPOPROTEIN"/>
    <property type="match status" value="1"/>
</dbReference>
<keyword evidence="8 10" id="KW-0564">Palmitate</keyword>
<dbReference type="KEGG" id="cia:BEN51_05725"/>
<dbReference type="SUPFAM" id="SSF53850">
    <property type="entry name" value="Periplasmic binding protein-like II"/>
    <property type="match status" value="1"/>
</dbReference>
<evidence type="ECO:0000256" key="9">
    <source>
        <dbReference type="ARBA" id="ARBA00023288"/>
    </source>
</evidence>
<dbReference type="AlphaFoldDB" id="A0A343JBT0"/>
<comment type="function">
    <text evidence="10">Involved in the system for phosphate transport across the cytoplasmic membrane.</text>
</comment>
<proteinExistence type="inferred from homology"/>
<evidence type="ECO:0000313" key="12">
    <source>
        <dbReference type="EMBL" id="ASW42988.1"/>
    </source>
</evidence>
<evidence type="ECO:0000256" key="1">
    <source>
        <dbReference type="ARBA" id="ARBA00002841"/>
    </source>
</evidence>
<name>A0A343JBT0_9CLOT</name>